<evidence type="ECO:0000256" key="4">
    <source>
        <dbReference type="ARBA" id="ARBA00023242"/>
    </source>
</evidence>
<dbReference type="Gene3D" id="3.30.1360.10">
    <property type="entry name" value="RNA polymerase, RBP11-like subunit"/>
    <property type="match status" value="1"/>
</dbReference>
<dbReference type="PANTHER" id="PTHR13946">
    <property type="entry name" value="DNA-DIRECTED RNA POLYMERASE I,II,III"/>
    <property type="match status" value="1"/>
</dbReference>
<evidence type="ECO:0000313" key="7">
    <source>
        <dbReference type="EMBL" id="KAF0769282.1"/>
    </source>
</evidence>
<keyword evidence="4" id="KW-0539">Nucleus</keyword>
<dbReference type="CDD" id="cd06926">
    <property type="entry name" value="RNAP_II_RPB11"/>
    <property type="match status" value="1"/>
</dbReference>
<accession>A0A6G0ZEQ5</accession>
<feature type="domain" description="DNA-directed RNA polymerase RBP11-like dimerisation" evidence="6">
    <location>
        <begin position="58"/>
        <end position="131"/>
    </location>
</feature>
<dbReference type="InterPro" id="IPR008193">
    <property type="entry name" value="RNA_pol_Rpb11_13-16kDa_CS"/>
</dbReference>
<dbReference type="InterPro" id="IPR037685">
    <property type="entry name" value="RBP11"/>
</dbReference>
<dbReference type="PROSITE" id="PS01154">
    <property type="entry name" value="RNA_POL_L_13KD"/>
    <property type="match status" value="1"/>
</dbReference>
<dbReference type="GO" id="GO:0005665">
    <property type="term" value="C:RNA polymerase II, core complex"/>
    <property type="evidence" value="ECO:0007669"/>
    <property type="project" value="InterPro"/>
</dbReference>
<dbReference type="InterPro" id="IPR022905">
    <property type="entry name" value="Rpo11-like"/>
</dbReference>
<dbReference type="Pfam" id="PF13656">
    <property type="entry name" value="RNA_pol_L_2"/>
    <property type="match status" value="1"/>
</dbReference>
<keyword evidence="3" id="KW-0804">Transcription</keyword>
<dbReference type="GO" id="GO:0003677">
    <property type="term" value="F:DNA binding"/>
    <property type="evidence" value="ECO:0007669"/>
    <property type="project" value="InterPro"/>
</dbReference>
<dbReference type="HAMAP" id="MF_00261">
    <property type="entry name" value="RNApol_arch_Rpo11"/>
    <property type="match status" value="1"/>
</dbReference>
<dbReference type="InterPro" id="IPR009025">
    <property type="entry name" value="RBP11-like_dimer"/>
</dbReference>
<dbReference type="GO" id="GO:0003899">
    <property type="term" value="F:DNA-directed RNA polymerase activity"/>
    <property type="evidence" value="ECO:0007669"/>
    <property type="project" value="InterPro"/>
</dbReference>
<comment type="similarity">
    <text evidence="5">Belongs to the archaeal Rpo11/eukaryotic RPB11/RPC19 RNA polymerase subunit family.</text>
</comment>
<evidence type="ECO:0000256" key="5">
    <source>
        <dbReference type="ARBA" id="ARBA00025751"/>
    </source>
</evidence>
<organism evidence="7 8">
    <name type="scientific">Aphis craccivora</name>
    <name type="common">Cowpea aphid</name>
    <dbReference type="NCBI Taxonomy" id="307492"/>
    <lineage>
        <taxon>Eukaryota</taxon>
        <taxon>Metazoa</taxon>
        <taxon>Ecdysozoa</taxon>
        <taxon>Arthropoda</taxon>
        <taxon>Hexapoda</taxon>
        <taxon>Insecta</taxon>
        <taxon>Pterygota</taxon>
        <taxon>Neoptera</taxon>
        <taxon>Paraneoptera</taxon>
        <taxon>Hemiptera</taxon>
        <taxon>Sternorrhyncha</taxon>
        <taxon>Aphidomorpha</taxon>
        <taxon>Aphidoidea</taxon>
        <taxon>Aphididae</taxon>
        <taxon>Aphidini</taxon>
        <taxon>Aphis</taxon>
        <taxon>Aphis</taxon>
    </lineage>
</organism>
<dbReference type="GO" id="GO:0006366">
    <property type="term" value="P:transcription by RNA polymerase II"/>
    <property type="evidence" value="ECO:0007669"/>
    <property type="project" value="InterPro"/>
</dbReference>
<sequence length="159" mass="18773">MTIPLQIRDAATVALKSIRTLYANPETIQQIYLYHMPERIYKDRLIVRELDTKVVNAVIFTINKEDHTLGNMIRDQLLKDPNVLFAGYKQSHPMEHKFELRIQTKSAEYTPQDALTNSLTDLITELSLFEERFKNALKQKKYEGLNKVWMKFWMNDHNS</sequence>
<dbReference type="PANTHER" id="PTHR13946:SF16">
    <property type="entry name" value="DNA-DIRECTED RNA POLYMERASE II SUBUNIT RPB11"/>
    <property type="match status" value="1"/>
</dbReference>
<gene>
    <name evidence="7" type="ORF">FWK35_00007144</name>
</gene>
<dbReference type="EMBL" id="VUJU01000620">
    <property type="protein sequence ID" value="KAF0769282.1"/>
    <property type="molecule type" value="Genomic_DNA"/>
</dbReference>
<reference evidence="7 8" key="1">
    <citation type="submission" date="2019-08" db="EMBL/GenBank/DDBJ databases">
        <title>Whole genome of Aphis craccivora.</title>
        <authorList>
            <person name="Voronova N.V."/>
            <person name="Shulinski R.S."/>
            <person name="Bandarenka Y.V."/>
            <person name="Zhorov D.G."/>
            <person name="Warner D."/>
        </authorList>
    </citation>
    <scope>NUCLEOTIDE SEQUENCE [LARGE SCALE GENOMIC DNA]</scope>
    <source>
        <strain evidence="7">180601</strain>
        <tissue evidence="7">Whole Body</tissue>
    </source>
</reference>
<dbReference type="AlphaFoldDB" id="A0A6G0ZEQ5"/>
<proteinExistence type="inferred from homology"/>
<comment type="caution">
    <text evidence="7">The sequence shown here is derived from an EMBL/GenBank/DDBJ whole genome shotgun (WGS) entry which is preliminary data.</text>
</comment>
<evidence type="ECO:0000256" key="1">
    <source>
        <dbReference type="ARBA" id="ARBA00004123"/>
    </source>
</evidence>
<dbReference type="OrthoDB" id="10248581at2759"/>
<dbReference type="GO" id="GO:0046983">
    <property type="term" value="F:protein dimerization activity"/>
    <property type="evidence" value="ECO:0007669"/>
    <property type="project" value="InterPro"/>
</dbReference>
<evidence type="ECO:0000256" key="3">
    <source>
        <dbReference type="ARBA" id="ARBA00023163"/>
    </source>
</evidence>
<dbReference type="InterPro" id="IPR036603">
    <property type="entry name" value="RBP11-like"/>
</dbReference>
<keyword evidence="2 7" id="KW-0240">DNA-directed RNA polymerase</keyword>
<keyword evidence="8" id="KW-1185">Reference proteome</keyword>
<evidence type="ECO:0000259" key="6">
    <source>
        <dbReference type="Pfam" id="PF13656"/>
    </source>
</evidence>
<name>A0A6G0ZEQ5_APHCR</name>
<dbReference type="SUPFAM" id="SSF55257">
    <property type="entry name" value="RBP11-like subunits of RNA polymerase"/>
    <property type="match status" value="1"/>
</dbReference>
<dbReference type="Proteomes" id="UP000478052">
    <property type="component" value="Unassembled WGS sequence"/>
</dbReference>
<protein>
    <submittedName>
        <fullName evidence="7">DNA-directed RNA polymerase II subunit RPB11-like</fullName>
    </submittedName>
</protein>
<comment type="subcellular location">
    <subcellularLocation>
        <location evidence="1">Nucleus</location>
    </subcellularLocation>
</comment>
<evidence type="ECO:0000256" key="2">
    <source>
        <dbReference type="ARBA" id="ARBA00022478"/>
    </source>
</evidence>
<evidence type="ECO:0000313" key="8">
    <source>
        <dbReference type="Proteomes" id="UP000478052"/>
    </source>
</evidence>